<dbReference type="InterPro" id="IPR036691">
    <property type="entry name" value="Endo/exonu/phosph_ase_sf"/>
</dbReference>
<dbReference type="Pfam" id="PF14529">
    <property type="entry name" value="Exo_endo_phos_2"/>
    <property type="match status" value="1"/>
</dbReference>
<feature type="compositionally biased region" description="Polar residues" evidence="1">
    <location>
        <begin position="689"/>
        <end position="701"/>
    </location>
</feature>
<accession>A0A8K0PDS8</accession>
<keyword evidence="4" id="KW-1185">Reference proteome</keyword>
<dbReference type="InterPro" id="IPR005135">
    <property type="entry name" value="Endo/exonuclease/phosphatase"/>
</dbReference>
<gene>
    <name evidence="3" type="ORF">J437_LFUL019231</name>
</gene>
<dbReference type="EMBL" id="KZ309765">
    <property type="protein sequence ID" value="KAG8239629.1"/>
    <property type="molecule type" value="Genomic_DNA"/>
</dbReference>
<dbReference type="OrthoDB" id="7698346at2759"/>
<feature type="compositionally biased region" description="Polar residues" evidence="1">
    <location>
        <begin position="811"/>
        <end position="820"/>
    </location>
</feature>
<feature type="compositionally biased region" description="Basic and acidic residues" evidence="1">
    <location>
        <begin position="650"/>
        <end position="666"/>
    </location>
</feature>
<organism evidence="3 4">
    <name type="scientific">Ladona fulva</name>
    <name type="common">Scarce chaser dragonfly</name>
    <name type="synonym">Libellula fulva</name>
    <dbReference type="NCBI Taxonomy" id="123851"/>
    <lineage>
        <taxon>Eukaryota</taxon>
        <taxon>Metazoa</taxon>
        <taxon>Ecdysozoa</taxon>
        <taxon>Arthropoda</taxon>
        <taxon>Hexapoda</taxon>
        <taxon>Insecta</taxon>
        <taxon>Pterygota</taxon>
        <taxon>Palaeoptera</taxon>
        <taxon>Odonata</taxon>
        <taxon>Epiprocta</taxon>
        <taxon>Anisoptera</taxon>
        <taxon>Libelluloidea</taxon>
        <taxon>Libellulidae</taxon>
        <taxon>Ladona</taxon>
    </lineage>
</organism>
<feature type="compositionally biased region" description="Low complexity" evidence="1">
    <location>
        <begin position="629"/>
        <end position="643"/>
    </location>
</feature>
<dbReference type="Gene3D" id="3.60.10.10">
    <property type="entry name" value="Endonuclease/exonuclease/phosphatase"/>
    <property type="match status" value="1"/>
</dbReference>
<dbReference type="AlphaFoldDB" id="A0A8K0PDS8"/>
<feature type="compositionally biased region" description="Basic residues" evidence="1">
    <location>
        <begin position="839"/>
        <end position="851"/>
    </location>
</feature>
<comment type="caution">
    <text evidence="3">The sequence shown here is derived from an EMBL/GenBank/DDBJ whole genome shotgun (WGS) entry which is preliminary data.</text>
</comment>
<reference evidence="3" key="1">
    <citation type="submission" date="2013-04" db="EMBL/GenBank/DDBJ databases">
        <authorList>
            <person name="Qu J."/>
            <person name="Murali S.C."/>
            <person name="Bandaranaike D."/>
            <person name="Bellair M."/>
            <person name="Blankenburg K."/>
            <person name="Chao H."/>
            <person name="Dinh H."/>
            <person name="Doddapaneni H."/>
            <person name="Downs B."/>
            <person name="Dugan-Rocha S."/>
            <person name="Elkadiri S."/>
            <person name="Gnanaolivu R.D."/>
            <person name="Hernandez B."/>
            <person name="Javaid M."/>
            <person name="Jayaseelan J.C."/>
            <person name="Lee S."/>
            <person name="Li M."/>
            <person name="Ming W."/>
            <person name="Munidasa M."/>
            <person name="Muniz J."/>
            <person name="Nguyen L."/>
            <person name="Ongeri F."/>
            <person name="Osuji N."/>
            <person name="Pu L.-L."/>
            <person name="Puazo M."/>
            <person name="Qu C."/>
            <person name="Quiroz J."/>
            <person name="Raj R."/>
            <person name="Weissenberger G."/>
            <person name="Xin Y."/>
            <person name="Zou X."/>
            <person name="Han Y."/>
            <person name="Richards S."/>
            <person name="Worley K."/>
            <person name="Muzny D."/>
            <person name="Gibbs R."/>
        </authorList>
    </citation>
    <scope>NUCLEOTIDE SEQUENCE</scope>
    <source>
        <strain evidence="3">Sampled in the wild</strain>
    </source>
</reference>
<dbReference type="GO" id="GO:0003824">
    <property type="term" value="F:catalytic activity"/>
    <property type="evidence" value="ECO:0007669"/>
    <property type="project" value="InterPro"/>
</dbReference>
<evidence type="ECO:0000313" key="4">
    <source>
        <dbReference type="Proteomes" id="UP000792457"/>
    </source>
</evidence>
<dbReference type="Proteomes" id="UP000792457">
    <property type="component" value="Unassembled WGS sequence"/>
</dbReference>
<feature type="region of interest" description="Disordered" evidence="1">
    <location>
        <begin position="765"/>
        <end position="865"/>
    </location>
</feature>
<evidence type="ECO:0000256" key="1">
    <source>
        <dbReference type="SAM" id="MobiDB-lite"/>
    </source>
</evidence>
<dbReference type="SUPFAM" id="SSF56219">
    <property type="entry name" value="DNase I-like"/>
    <property type="match status" value="1"/>
</dbReference>
<feature type="domain" description="Endonuclease/exonuclease/phosphatase" evidence="2">
    <location>
        <begin position="216"/>
        <end position="316"/>
    </location>
</feature>
<feature type="region of interest" description="Disordered" evidence="1">
    <location>
        <begin position="602"/>
        <end position="728"/>
    </location>
</feature>
<dbReference type="PANTHER" id="PTHR33273">
    <property type="entry name" value="DOMAIN-CONTAINING PROTEIN, PUTATIVE-RELATED"/>
    <property type="match status" value="1"/>
</dbReference>
<protein>
    <recommendedName>
        <fullName evidence="2">Endonuclease/exonuclease/phosphatase domain-containing protein</fullName>
    </recommendedName>
</protein>
<reference evidence="3" key="2">
    <citation type="submission" date="2017-10" db="EMBL/GenBank/DDBJ databases">
        <title>Ladona fulva Genome sequencing and assembly.</title>
        <authorList>
            <person name="Murali S."/>
            <person name="Richards S."/>
            <person name="Bandaranaike D."/>
            <person name="Bellair M."/>
            <person name="Blankenburg K."/>
            <person name="Chao H."/>
            <person name="Dinh H."/>
            <person name="Doddapaneni H."/>
            <person name="Dugan-Rocha S."/>
            <person name="Elkadiri S."/>
            <person name="Gnanaolivu R."/>
            <person name="Hernandez B."/>
            <person name="Skinner E."/>
            <person name="Javaid M."/>
            <person name="Lee S."/>
            <person name="Li M."/>
            <person name="Ming W."/>
            <person name="Munidasa M."/>
            <person name="Muniz J."/>
            <person name="Nguyen L."/>
            <person name="Hughes D."/>
            <person name="Osuji N."/>
            <person name="Pu L.-L."/>
            <person name="Puazo M."/>
            <person name="Qu C."/>
            <person name="Quiroz J."/>
            <person name="Raj R."/>
            <person name="Weissenberger G."/>
            <person name="Xin Y."/>
            <person name="Zou X."/>
            <person name="Han Y."/>
            <person name="Worley K."/>
            <person name="Muzny D."/>
            <person name="Gibbs R."/>
        </authorList>
    </citation>
    <scope>NUCLEOTIDE SEQUENCE</scope>
    <source>
        <strain evidence="3">Sampled in the wild</strain>
    </source>
</reference>
<sequence>MNLRNPITNDILKSPFGNGISHAELFALRGSRELMQLIGSNRSESSLGDVFDPQDSSRYSSCSQCSFIHRSTLRGEGYFFDRSKPGAEAESEAPGESVKVMGEEANFQHSRAATGVLEEILSRGKIKVAPIQEPWCYKGRIRGLNLKGGQIISCISAIRPRACIYVNGVDAMPLPQLSTMDLAAAVLSFQERNMIRRIVICSSSLRYDSPDPPPNRELEDLVNFCKTKSWDLLVGCDSNSHHSVWGSSDVNPRGKSLLEYLMTTELQLLNRGSQPTFRNSVREEVIDITQCTSNRVHKIKEWRVSGETSLSDHCHILFTLSEEARQVIAYRDPKATNWDLYRSELKRDIEGIYQHKFRNQDEIEASVTFLHRSIISSYEKSCPLKVKKEDQKLSWWGAELEGLHDFLELSIGNNPLMVQTKHSMHTMPANQGMSHQGNTSRAPALCCHGGGVWHYSQGPLNSYLCCSPEKKRRTGGQEDTPAWARQLLQQYQAMSIIIEVLENNQLTIHHLPSSRGRRICDPRAGPLGSILLPDACQDSHAWCRATSSTSYSWDLYGHQKFKNLEGSAKGPLTPTLEGAEKCPLNTDCLSPTSSLEERLLLGGSQETPGRINSPGKGELSDSSESTVKDAPGIGDSDSGASGATLGSVSRKMEKLETKVRASGAERRRWRKERIRKERKGPPTAKDETQGQPRGTSGSGESHTQKGSKRPRVQGDTPGCSSSHVKKAKLSSYAEAAKGKKKMAIIPESYPAAAMTQEWHIEMEGKLEELWGSTPEGSQETQGRINSPGKGEFSHSSESTVKEAPGYGHSDSGASGATLGSVSRRMEKFTTNVRASGAERRRRRKERIRKVGKGPPTAKDDTQGQP</sequence>
<evidence type="ECO:0000313" key="3">
    <source>
        <dbReference type="EMBL" id="KAG8239629.1"/>
    </source>
</evidence>
<name>A0A8K0PDS8_LADFU</name>
<dbReference type="PANTHER" id="PTHR33273:SF4">
    <property type="entry name" value="ENDONUCLEASE_EXONUCLEASE_PHOSPHATASE DOMAIN-CONTAINING PROTEIN"/>
    <property type="match status" value="1"/>
</dbReference>
<feature type="compositionally biased region" description="Polar residues" evidence="1">
    <location>
        <begin position="774"/>
        <end position="784"/>
    </location>
</feature>
<evidence type="ECO:0000259" key="2">
    <source>
        <dbReference type="Pfam" id="PF14529"/>
    </source>
</evidence>
<proteinExistence type="predicted"/>
<feature type="compositionally biased region" description="Basic residues" evidence="1">
    <location>
        <begin position="667"/>
        <end position="678"/>
    </location>
</feature>